<sequence>MLGMNGRLPLQDGQVIKTFANLMKMDVIELTLAVELSSEKSICHLFTEDKRLSIWHFHYPTRKEEIK</sequence>
<gene>
    <name evidence="1" type="ORF">JOC94_000862</name>
</gene>
<name>A0ABS2R2P0_9BACI</name>
<protein>
    <submittedName>
        <fullName evidence="1">Uncharacterized protein</fullName>
    </submittedName>
</protein>
<evidence type="ECO:0000313" key="2">
    <source>
        <dbReference type="Proteomes" id="UP000823485"/>
    </source>
</evidence>
<dbReference type="Proteomes" id="UP000823485">
    <property type="component" value="Unassembled WGS sequence"/>
</dbReference>
<accession>A0ABS2R2P0</accession>
<comment type="caution">
    <text evidence="1">The sequence shown here is derived from an EMBL/GenBank/DDBJ whole genome shotgun (WGS) entry which is preliminary data.</text>
</comment>
<dbReference type="EMBL" id="JAFBFH010000004">
    <property type="protein sequence ID" value="MBM7713892.1"/>
    <property type="molecule type" value="Genomic_DNA"/>
</dbReference>
<organism evidence="1 2">
    <name type="scientific">Siminovitchia thermophila</name>
    <dbReference type="NCBI Taxonomy" id="1245522"/>
    <lineage>
        <taxon>Bacteria</taxon>
        <taxon>Bacillati</taxon>
        <taxon>Bacillota</taxon>
        <taxon>Bacilli</taxon>
        <taxon>Bacillales</taxon>
        <taxon>Bacillaceae</taxon>
        <taxon>Siminovitchia</taxon>
    </lineage>
</organism>
<proteinExistence type="predicted"/>
<reference evidence="1 2" key="1">
    <citation type="submission" date="2021-01" db="EMBL/GenBank/DDBJ databases">
        <title>Genomic Encyclopedia of Type Strains, Phase IV (KMG-IV): sequencing the most valuable type-strain genomes for metagenomic binning, comparative biology and taxonomic classification.</title>
        <authorList>
            <person name="Goeker M."/>
        </authorList>
    </citation>
    <scope>NUCLEOTIDE SEQUENCE [LARGE SCALE GENOMIC DNA]</scope>
    <source>
        <strain evidence="1 2">DSM 105453</strain>
    </source>
</reference>
<evidence type="ECO:0000313" key="1">
    <source>
        <dbReference type="EMBL" id="MBM7713892.1"/>
    </source>
</evidence>
<keyword evidence="2" id="KW-1185">Reference proteome</keyword>